<evidence type="ECO:0000313" key="4">
    <source>
        <dbReference type="EMBL" id="CAF3500144.1"/>
    </source>
</evidence>
<accession>A0A818MQC7</accession>
<keyword evidence="1" id="KW-0472">Membrane</keyword>
<dbReference type="EMBL" id="CAJOBR010000229">
    <property type="protein sequence ID" value="CAF4483881.1"/>
    <property type="molecule type" value="Genomic_DNA"/>
</dbReference>
<feature type="transmembrane region" description="Helical" evidence="1">
    <location>
        <begin position="140"/>
        <end position="164"/>
    </location>
</feature>
<dbReference type="Proteomes" id="UP000663851">
    <property type="component" value="Unassembled WGS sequence"/>
</dbReference>
<evidence type="ECO:0000313" key="12">
    <source>
        <dbReference type="Proteomes" id="UP000663833"/>
    </source>
</evidence>
<evidence type="ECO:0000313" key="7">
    <source>
        <dbReference type="EMBL" id="CAF4274956.1"/>
    </source>
</evidence>
<dbReference type="Proteomes" id="UP000663862">
    <property type="component" value="Unassembled WGS sequence"/>
</dbReference>
<evidence type="ECO:0000313" key="5">
    <source>
        <dbReference type="EMBL" id="CAF3544431.1"/>
    </source>
</evidence>
<sequence>MRIRFGINENNEILAIVYACNLMCLTIVQTRNLHILETSQETVFKLRMPNVTSIYRNLYCVIPYSECHCSSVSAEYCLTDKHIKRNRSLPLIAIVLQVFLFRKLILSIEDPIYSLVYISWAVALSIFIGIFVLTSRNSCYLPSIAGSFSIITYLLFAFVCYGVHCASPPDPLLRQHRYLI</sequence>
<dbReference type="EMBL" id="CAJOBS010000203">
    <property type="protein sequence ID" value="CAF4522551.1"/>
    <property type="molecule type" value="Genomic_DNA"/>
</dbReference>
<dbReference type="Proteomes" id="UP000663873">
    <property type="component" value="Unassembled WGS sequence"/>
</dbReference>
<dbReference type="EMBL" id="CAJOBO010000701">
    <property type="protein sequence ID" value="CAF4274956.1"/>
    <property type="molecule type" value="Genomic_DNA"/>
</dbReference>
<proteinExistence type="predicted"/>
<feature type="transmembrane region" description="Helical" evidence="1">
    <location>
        <begin position="112"/>
        <end position="133"/>
    </location>
</feature>
<dbReference type="Proteomes" id="UP000663833">
    <property type="component" value="Unassembled WGS sequence"/>
</dbReference>
<dbReference type="EMBL" id="CAJNYD010004352">
    <property type="protein sequence ID" value="CAF3592965.1"/>
    <property type="molecule type" value="Genomic_DNA"/>
</dbReference>
<dbReference type="EMBL" id="CAJNYU010002382">
    <property type="protein sequence ID" value="CAF3544431.1"/>
    <property type="molecule type" value="Genomic_DNA"/>
</dbReference>
<dbReference type="Proteomes" id="UP000663848">
    <property type="component" value="Unassembled WGS sequence"/>
</dbReference>
<dbReference type="EMBL" id="CAJOBQ010000709">
    <property type="protein sequence ID" value="CAF4406310.1"/>
    <property type="molecule type" value="Genomic_DNA"/>
</dbReference>
<dbReference type="Proteomes" id="UP000663865">
    <property type="component" value="Unassembled WGS sequence"/>
</dbReference>
<organism evidence="6 12">
    <name type="scientific">Rotaria socialis</name>
    <dbReference type="NCBI Taxonomy" id="392032"/>
    <lineage>
        <taxon>Eukaryota</taxon>
        <taxon>Metazoa</taxon>
        <taxon>Spiralia</taxon>
        <taxon>Gnathifera</taxon>
        <taxon>Rotifera</taxon>
        <taxon>Eurotatoria</taxon>
        <taxon>Bdelloidea</taxon>
        <taxon>Philodinida</taxon>
        <taxon>Philodinidae</taxon>
        <taxon>Rotaria</taxon>
    </lineage>
</organism>
<comment type="caution">
    <text evidence="6">The sequence shown here is derived from an EMBL/GenBank/DDBJ whole genome shotgun (WGS) entry which is preliminary data.</text>
</comment>
<dbReference type="AlphaFoldDB" id="A0A818MQC7"/>
<dbReference type="OrthoDB" id="10517622at2759"/>
<dbReference type="EMBL" id="CAJNXB010001433">
    <property type="protein sequence ID" value="CAF3166256.1"/>
    <property type="molecule type" value="Genomic_DNA"/>
</dbReference>
<feature type="transmembrane region" description="Helical" evidence="1">
    <location>
        <begin position="88"/>
        <end position="106"/>
    </location>
</feature>
<gene>
    <name evidence="5" type="ORF">FME351_LOCUS19152</name>
    <name evidence="4" type="ORF">GRG538_LOCUS17546</name>
    <name evidence="7" type="ORF">HFQ381_LOCUS11904</name>
    <name evidence="3" type="ORF">KIK155_LOCUS9562</name>
    <name evidence="6" type="ORF">LUA448_LOCUS30035</name>
    <name evidence="10" type="ORF">QYT958_LOCUS3273</name>
    <name evidence="2" type="ORF">TIS948_LOCUS10560</name>
    <name evidence="11" type="ORF">TOA249_LOCUS5116</name>
    <name evidence="8" type="ORF">TSG867_LOCUS13372</name>
    <name evidence="9" type="ORF">UJA718_LOCUS20101</name>
</gene>
<evidence type="ECO:0000256" key="1">
    <source>
        <dbReference type="SAM" id="Phobius"/>
    </source>
</evidence>
<evidence type="ECO:0000313" key="13">
    <source>
        <dbReference type="Proteomes" id="UP000663873"/>
    </source>
</evidence>
<evidence type="ECO:0000313" key="10">
    <source>
        <dbReference type="EMBL" id="CAF4483881.1"/>
    </source>
</evidence>
<name>A0A818MQC7_9BILA</name>
<dbReference type="EMBL" id="CAJOBP010003685">
    <property type="protein sequence ID" value="CAF4414783.1"/>
    <property type="molecule type" value="Genomic_DNA"/>
</dbReference>
<evidence type="ECO:0000313" key="2">
    <source>
        <dbReference type="EMBL" id="CAF3166256.1"/>
    </source>
</evidence>
<dbReference type="Proteomes" id="UP000663825">
    <property type="component" value="Unassembled WGS sequence"/>
</dbReference>
<dbReference type="Proteomes" id="UP000663869">
    <property type="component" value="Unassembled WGS sequence"/>
</dbReference>
<evidence type="ECO:0000313" key="3">
    <source>
        <dbReference type="EMBL" id="CAF3416936.1"/>
    </source>
</evidence>
<evidence type="ECO:0000313" key="11">
    <source>
        <dbReference type="EMBL" id="CAF4522551.1"/>
    </source>
</evidence>
<keyword evidence="1" id="KW-1133">Transmembrane helix</keyword>
<evidence type="ECO:0000313" key="9">
    <source>
        <dbReference type="EMBL" id="CAF4414783.1"/>
    </source>
</evidence>
<keyword evidence="1" id="KW-0812">Transmembrane</keyword>
<protein>
    <submittedName>
        <fullName evidence="6">Uncharacterized protein</fullName>
    </submittedName>
</protein>
<dbReference type="Proteomes" id="UP000663872">
    <property type="component" value="Unassembled WGS sequence"/>
</dbReference>
<evidence type="ECO:0000313" key="8">
    <source>
        <dbReference type="EMBL" id="CAF4406310.1"/>
    </source>
</evidence>
<dbReference type="EMBL" id="CAJNYT010002904">
    <property type="protein sequence ID" value="CAF3500144.1"/>
    <property type="molecule type" value="Genomic_DNA"/>
</dbReference>
<reference evidence="6" key="1">
    <citation type="submission" date="2021-02" db="EMBL/GenBank/DDBJ databases">
        <authorList>
            <person name="Nowell W R."/>
        </authorList>
    </citation>
    <scope>NUCLEOTIDE SEQUENCE</scope>
</reference>
<dbReference type="Proteomes" id="UP000663838">
    <property type="component" value="Unassembled WGS sequence"/>
</dbReference>
<dbReference type="EMBL" id="CAJNYV010001370">
    <property type="protein sequence ID" value="CAF3416936.1"/>
    <property type="molecule type" value="Genomic_DNA"/>
</dbReference>
<keyword evidence="13" id="KW-1185">Reference proteome</keyword>
<evidence type="ECO:0000313" key="6">
    <source>
        <dbReference type="EMBL" id="CAF3592965.1"/>
    </source>
</evidence>